<sequence length="452" mass="48819">MWRNGSLEALKFPEFRQELLQQSHWSPADAFGRIKVLISEGLARDSMTMATERIKNIVAFSFQHAPLDILEMSSIAWPNPSMWRRTPLVSSMAVPSNHADEADSHAHSPRRRPVSMQGNATSMGTPFTQDMAYRPGLAAGARHVSQPASGTVGFNLTDPFGDAAAYLDWLGSMDASLGATLRSSNQENTRHANPRRQNTDISMPDYVPMTSGDQGAVASEHPNAGHGLGHEDETGTNQLKVPTNTPTTGGQGNLDAQDGMSYPAFSQPTPIPCDLATSLTNSLLNQPMPLHFPQSSFHELVPVVRSRKEKRSQLPDAQLPAASIAGQEQQEMRRVSQQMYIPSGGSMPVCNVAMQKDSPQAPDNGGVGTQAGTKGAVLACGEANSEQDFFCKDGITAQPLNSPCGIMTERGNKRLRNLTPGSSRGLDDDDEPRRASSRATCSPLVTETEERK</sequence>
<feature type="region of interest" description="Disordered" evidence="1">
    <location>
        <begin position="410"/>
        <end position="452"/>
    </location>
</feature>
<dbReference type="OrthoDB" id="5417628at2759"/>
<evidence type="ECO:0000256" key="1">
    <source>
        <dbReference type="SAM" id="MobiDB-lite"/>
    </source>
</evidence>
<evidence type="ECO:0000313" key="2">
    <source>
        <dbReference type="EMBL" id="PHH72852.1"/>
    </source>
</evidence>
<proteinExistence type="predicted"/>
<gene>
    <name evidence="2" type="ORF">CDD82_5777</name>
</gene>
<dbReference type="EMBL" id="NJEU01000552">
    <property type="protein sequence ID" value="PHH72852.1"/>
    <property type="molecule type" value="Genomic_DNA"/>
</dbReference>
<dbReference type="Proteomes" id="UP000224854">
    <property type="component" value="Unassembled WGS sequence"/>
</dbReference>
<protein>
    <submittedName>
        <fullName evidence="2">Uncharacterized protein</fullName>
    </submittedName>
</protein>
<keyword evidence="3" id="KW-1185">Reference proteome</keyword>
<accession>A0A2C5YZR4</accession>
<evidence type="ECO:0000313" key="3">
    <source>
        <dbReference type="Proteomes" id="UP000224854"/>
    </source>
</evidence>
<comment type="caution">
    <text evidence="2">The sequence shown here is derived from an EMBL/GenBank/DDBJ whole genome shotgun (WGS) entry which is preliminary data.</text>
</comment>
<dbReference type="AlphaFoldDB" id="A0A2C5YZR4"/>
<feature type="region of interest" description="Disordered" evidence="1">
    <location>
        <begin position="94"/>
        <end position="119"/>
    </location>
</feature>
<reference evidence="2 3" key="1">
    <citation type="submission" date="2017-06" db="EMBL/GenBank/DDBJ databases">
        <title>Ant-infecting Ophiocordyceps genomes reveal a high diversity of potential behavioral manipulation genes and a possible major role for enterotoxins.</title>
        <authorList>
            <person name="De Bekker C."/>
            <person name="Evans H.C."/>
            <person name="Brachmann A."/>
            <person name="Hughes D.P."/>
        </authorList>
    </citation>
    <scope>NUCLEOTIDE SEQUENCE [LARGE SCALE GENOMIC DNA]</scope>
    <source>
        <strain evidence="2 3">1348a</strain>
    </source>
</reference>
<name>A0A2C5YZR4_9HYPO</name>
<feature type="region of interest" description="Disordered" evidence="1">
    <location>
        <begin position="183"/>
        <end position="267"/>
    </location>
</feature>
<organism evidence="2 3">
    <name type="scientific">Ophiocordyceps australis</name>
    <dbReference type="NCBI Taxonomy" id="1399860"/>
    <lineage>
        <taxon>Eukaryota</taxon>
        <taxon>Fungi</taxon>
        <taxon>Dikarya</taxon>
        <taxon>Ascomycota</taxon>
        <taxon>Pezizomycotina</taxon>
        <taxon>Sordariomycetes</taxon>
        <taxon>Hypocreomycetidae</taxon>
        <taxon>Hypocreales</taxon>
        <taxon>Ophiocordycipitaceae</taxon>
        <taxon>Ophiocordyceps</taxon>
    </lineage>
</organism>